<evidence type="ECO:0000259" key="17">
    <source>
        <dbReference type="PROSITE" id="PS50975"/>
    </source>
</evidence>
<dbReference type="InterPro" id="IPR016185">
    <property type="entry name" value="PreATP-grasp_dom_sf"/>
</dbReference>
<evidence type="ECO:0000256" key="3">
    <source>
        <dbReference type="ARBA" id="ARBA00022598"/>
    </source>
</evidence>
<dbReference type="InterPro" id="IPR011095">
    <property type="entry name" value="Dala_Dala_lig_C"/>
</dbReference>
<name>A0A4R1MZL0_9FIRM</name>
<dbReference type="NCBIfam" id="NF002378">
    <property type="entry name" value="PRK01372.1"/>
    <property type="match status" value="1"/>
</dbReference>
<dbReference type="PIRSF" id="PIRSF039102">
    <property type="entry name" value="Ddl/VanB"/>
    <property type="match status" value="1"/>
</dbReference>
<dbReference type="NCBIfam" id="NF002528">
    <property type="entry name" value="PRK01966.1-4"/>
    <property type="match status" value="1"/>
</dbReference>
<evidence type="ECO:0000313" key="19">
    <source>
        <dbReference type="Proteomes" id="UP000294545"/>
    </source>
</evidence>
<feature type="active site" evidence="13">
    <location>
        <position position="321"/>
    </location>
</feature>
<evidence type="ECO:0000256" key="9">
    <source>
        <dbReference type="ARBA" id="ARBA00022984"/>
    </source>
</evidence>
<keyword evidence="4 15" id="KW-0479">Metal-binding</keyword>
<dbReference type="OrthoDB" id="9813261at2"/>
<keyword evidence="3 12" id="KW-0436">Ligase</keyword>
<comment type="caution">
    <text evidence="18">The sequence shown here is derived from an EMBL/GenBank/DDBJ whole genome shotgun (WGS) entry which is preliminary data.</text>
</comment>
<evidence type="ECO:0000256" key="16">
    <source>
        <dbReference type="PROSITE-ProRule" id="PRU00409"/>
    </source>
</evidence>
<dbReference type="InterPro" id="IPR005905">
    <property type="entry name" value="D_ala_D_ala"/>
</dbReference>
<dbReference type="PROSITE" id="PS00843">
    <property type="entry name" value="DALA_DALA_LIGASE_1"/>
    <property type="match status" value="1"/>
</dbReference>
<comment type="pathway">
    <text evidence="12">Cell wall biogenesis; peptidoglycan biosynthesis.</text>
</comment>
<feature type="binding site" evidence="14">
    <location>
        <begin position="309"/>
        <end position="310"/>
    </location>
    <ligand>
        <name>ATP</name>
        <dbReference type="ChEBI" id="CHEBI:30616"/>
    </ligand>
</feature>
<keyword evidence="11 12" id="KW-0961">Cell wall biogenesis/degradation</keyword>
<keyword evidence="10 15" id="KW-0464">Manganese</keyword>
<feature type="active site" evidence="13">
    <location>
        <position position="15"/>
    </location>
</feature>
<gene>
    <name evidence="12" type="primary">ddl</name>
    <name evidence="18" type="ORF">EDC19_0418</name>
</gene>
<keyword evidence="7 15" id="KW-0460">Magnesium</keyword>
<evidence type="ECO:0000256" key="2">
    <source>
        <dbReference type="ARBA" id="ARBA00010871"/>
    </source>
</evidence>
<dbReference type="PANTHER" id="PTHR23132:SF25">
    <property type="entry name" value="D-ALANINE--D-ALANINE LIGASE A"/>
    <property type="match status" value="1"/>
</dbReference>
<dbReference type="SUPFAM" id="SSF56059">
    <property type="entry name" value="Glutathione synthetase ATP-binding domain-like"/>
    <property type="match status" value="1"/>
</dbReference>
<dbReference type="InterPro" id="IPR011761">
    <property type="entry name" value="ATP-grasp"/>
</dbReference>
<evidence type="ECO:0000256" key="13">
    <source>
        <dbReference type="PIRSR" id="PIRSR039102-1"/>
    </source>
</evidence>
<dbReference type="EMBL" id="SMGQ01000011">
    <property type="protein sequence ID" value="TCK98012.1"/>
    <property type="molecule type" value="Genomic_DNA"/>
</dbReference>
<dbReference type="Proteomes" id="UP000294545">
    <property type="component" value="Unassembled WGS sequence"/>
</dbReference>
<dbReference type="NCBIfam" id="NF000091">
    <property type="entry name" value="D_ala_D_ser_VanG"/>
    <property type="match status" value="1"/>
</dbReference>
<reference evidence="18 19" key="1">
    <citation type="submission" date="2019-03" db="EMBL/GenBank/DDBJ databases">
        <title>Genomic Encyclopedia of Type Strains, Phase IV (KMG-IV): sequencing the most valuable type-strain genomes for metagenomic binning, comparative biology and taxonomic classification.</title>
        <authorList>
            <person name="Goeker M."/>
        </authorList>
    </citation>
    <scope>NUCLEOTIDE SEQUENCE [LARGE SCALE GENOMIC DNA]</scope>
    <source>
        <strain evidence="18 19">DSM 24176</strain>
    </source>
</reference>
<keyword evidence="6 16" id="KW-0067">ATP-binding</keyword>
<evidence type="ECO:0000256" key="11">
    <source>
        <dbReference type="ARBA" id="ARBA00023316"/>
    </source>
</evidence>
<feature type="active site" evidence="13">
    <location>
        <position position="187"/>
    </location>
</feature>
<proteinExistence type="inferred from homology"/>
<dbReference type="PROSITE" id="PS00844">
    <property type="entry name" value="DALA_DALA_LIGASE_2"/>
    <property type="match status" value="1"/>
</dbReference>
<evidence type="ECO:0000256" key="8">
    <source>
        <dbReference type="ARBA" id="ARBA00022960"/>
    </source>
</evidence>
<keyword evidence="12" id="KW-0963">Cytoplasm</keyword>
<dbReference type="Gene3D" id="3.30.1490.20">
    <property type="entry name" value="ATP-grasp fold, A domain"/>
    <property type="match status" value="1"/>
</dbReference>
<evidence type="ECO:0000256" key="5">
    <source>
        <dbReference type="ARBA" id="ARBA00022741"/>
    </source>
</evidence>
<dbReference type="PANTHER" id="PTHR23132">
    <property type="entry name" value="D-ALANINE--D-ALANINE LIGASE"/>
    <property type="match status" value="1"/>
</dbReference>
<evidence type="ECO:0000256" key="1">
    <source>
        <dbReference type="ARBA" id="ARBA00001936"/>
    </source>
</evidence>
<feature type="binding site" evidence="15">
    <location>
        <position position="310"/>
    </location>
    <ligand>
        <name>Mg(2+)</name>
        <dbReference type="ChEBI" id="CHEBI:18420"/>
        <label>1</label>
    </ligand>
</feature>
<comment type="similarity">
    <text evidence="2 12">Belongs to the D-alanine--D-alanine ligase family.</text>
</comment>
<evidence type="ECO:0000256" key="12">
    <source>
        <dbReference type="HAMAP-Rule" id="MF_00047"/>
    </source>
</evidence>
<evidence type="ECO:0000256" key="6">
    <source>
        <dbReference type="ARBA" id="ARBA00022840"/>
    </source>
</evidence>
<accession>A0A4R1MZL0</accession>
<keyword evidence="19" id="KW-1185">Reference proteome</keyword>
<evidence type="ECO:0000256" key="15">
    <source>
        <dbReference type="PIRSR" id="PIRSR039102-3"/>
    </source>
</evidence>
<organism evidence="18 19">
    <name type="scientific">Natranaerovirga hydrolytica</name>
    <dbReference type="NCBI Taxonomy" id="680378"/>
    <lineage>
        <taxon>Bacteria</taxon>
        <taxon>Bacillati</taxon>
        <taxon>Bacillota</taxon>
        <taxon>Clostridia</taxon>
        <taxon>Lachnospirales</taxon>
        <taxon>Natranaerovirgaceae</taxon>
        <taxon>Natranaerovirga</taxon>
    </lineage>
</organism>
<dbReference type="InterPro" id="IPR000291">
    <property type="entry name" value="D-Ala_lig_Van_CS"/>
</dbReference>
<dbReference type="GO" id="GO:0005524">
    <property type="term" value="F:ATP binding"/>
    <property type="evidence" value="ECO:0007669"/>
    <property type="project" value="UniProtKB-UniRule"/>
</dbReference>
<dbReference type="GO" id="GO:0008716">
    <property type="term" value="F:D-alanine-D-alanine ligase activity"/>
    <property type="evidence" value="ECO:0007669"/>
    <property type="project" value="UniProtKB-UniRule"/>
</dbReference>
<dbReference type="SUPFAM" id="SSF52440">
    <property type="entry name" value="PreATP-grasp domain"/>
    <property type="match status" value="1"/>
</dbReference>
<evidence type="ECO:0000256" key="4">
    <source>
        <dbReference type="ARBA" id="ARBA00022723"/>
    </source>
</evidence>
<dbReference type="GO" id="GO:0009252">
    <property type="term" value="P:peptidoglycan biosynthetic process"/>
    <property type="evidence" value="ECO:0007669"/>
    <property type="project" value="UniProtKB-UniRule"/>
</dbReference>
<feature type="binding site" evidence="15">
    <location>
        <position position="297"/>
    </location>
    <ligand>
        <name>Mg(2+)</name>
        <dbReference type="ChEBI" id="CHEBI:18420"/>
        <label>1</label>
    </ligand>
</feature>
<comment type="catalytic activity">
    <reaction evidence="12">
        <text>2 D-alanine + ATP = D-alanyl-D-alanine + ADP + phosphate + H(+)</text>
        <dbReference type="Rhea" id="RHEA:11224"/>
        <dbReference type="ChEBI" id="CHEBI:15378"/>
        <dbReference type="ChEBI" id="CHEBI:30616"/>
        <dbReference type="ChEBI" id="CHEBI:43474"/>
        <dbReference type="ChEBI" id="CHEBI:57416"/>
        <dbReference type="ChEBI" id="CHEBI:57822"/>
        <dbReference type="ChEBI" id="CHEBI:456216"/>
        <dbReference type="EC" id="6.3.2.4"/>
    </reaction>
</comment>
<evidence type="ECO:0000256" key="10">
    <source>
        <dbReference type="ARBA" id="ARBA00023211"/>
    </source>
</evidence>
<dbReference type="Gene3D" id="3.40.50.20">
    <property type="match status" value="1"/>
</dbReference>
<evidence type="ECO:0000313" key="18">
    <source>
        <dbReference type="EMBL" id="TCK98012.1"/>
    </source>
</evidence>
<dbReference type="InterPro" id="IPR013815">
    <property type="entry name" value="ATP_grasp_subdomain_1"/>
</dbReference>
<dbReference type="NCBIfam" id="TIGR01205">
    <property type="entry name" value="D_ala_D_alaTIGR"/>
    <property type="match status" value="1"/>
</dbReference>
<dbReference type="FunFam" id="3.30.470.20:FF:000008">
    <property type="entry name" value="D-alanine--D-alanine ligase"/>
    <property type="match status" value="1"/>
</dbReference>
<feature type="binding site" evidence="14">
    <location>
        <begin position="217"/>
        <end position="224"/>
    </location>
    <ligand>
        <name>ATP</name>
        <dbReference type="ChEBI" id="CHEBI:30616"/>
    </ligand>
</feature>
<dbReference type="GO" id="GO:0008360">
    <property type="term" value="P:regulation of cell shape"/>
    <property type="evidence" value="ECO:0007669"/>
    <property type="project" value="UniProtKB-KW"/>
</dbReference>
<dbReference type="GO" id="GO:0005829">
    <property type="term" value="C:cytosol"/>
    <property type="evidence" value="ECO:0007669"/>
    <property type="project" value="TreeGrafter"/>
</dbReference>
<feature type="binding site" evidence="14">
    <location>
        <begin position="179"/>
        <end position="181"/>
    </location>
    <ligand>
        <name>ATP</name>
        <dbReference type="ChEBI" id="CHEBI:30616"/>
    </ligand>
</feature>
<evidence type="ECO:0000256" key="14">
    <source>
        <dbReference type="PIRSR" id="PIRSR039102-2"/>
    </source>
</evidence>
<dbReference type="EC" id="6.3.2.4" evidence="12"/>
<feature type="binding site" evidence="15">
    <location>
        <position position="310"/>
    </location>
    <ligand>
        <name>Mg(2+)</name>
        <dbReference type="ChEBI" id="CHEBI:18420"/>
        <label>2</label>
    </ligand>
</feature>
<protein>
    <recommendedName>
        <fullName evidence="12">D-alanine--D-alanine ligase</fullName>
        <ecNumber evidence="12">6.3.2.4</ecNumber>
    </recommendedName>
    <alternativeName>
        <fullName evidence="12">D-Ala-D-Ala ligase</fullName>
    </alternativeName>
    <alternativeName>
        <fullName evidence="12">D-alanylalanine synthetase</fullName>
    </alternativeName>
</protein>
<dbReference type="RefSeq" id="WP_132279799.1">
    <property type="nucleotide sequence ID" value="NZ_SMGQ01000011.1"/>
</dbReference>
<feature type="binding site" evidence="15">
    <location>
        <position position="312"/>
    </location>
    <ligand>
        <name>Mg(2+)</name>
        <dbReference type="ChEBI" id="CHEBI:18420"/>
        <label>2</label>
    </ligand>
</feature>
<feature type="binding site" evidence="14">
    <location>
        <begin position="187"/>
        <end position="188"/>
    </location>
    <ligand>
        <name>ATP</name>
        <dbReference type="ChEBI" id="CHEBI:30616"/>
    </ligand>
</feature>
<comment type="subcellular location">
    <subcellularLocation>
        <location evidence="12">Cytoplasm</location>
    </subcellularLocation>
</comment>
<dbReference type="GO" id="GO:0071555">
    <property type="term" value="P:cell wall organization"/>
    <property type="evidence" value="ECO:0007669"/>
    <property type="project" value="UniProtKB-KW"/>
</dbReference>
<keyword evidence="5 14" id="KW-0547">Nucleotide-binding</keyword>
<dbReference type="Gene3D" id="3.30.470.20">
    <property type="entry name" value="ATP-grasp fold, B domain"/>
    <property type="match status" value="1"/>
</dbReference>
<feature type="binding site" evidence="14">
    <location>
        <position position="138"/>
    </location>
    <ligand>
        <name>ATP</name>
        <dbReference type="ChEBI" id="CHEBI:30616"/>
    </ligand>
</feature>
<dbReference type="GO" id="GO:0046872">
    <property type="term" value="F:metal ion binding"/>
    <property type="evidence" value="ECO:0007669"/>
    <property type="project" value="UniProtKB-KW"/>
</dbReference>
<dbReference type="UniPathway" id="UPA00219"/>
<dbReference type="HAMAP" id="MF_00047">
    <property type="entry name" value="Dala_Dala_lig"/>
    <property type="match status" value="1"/>
</dbReference>
<dbReference type="Pfam" id="PF01820">
    <property type="entry name" value="Dala_Dala_lig_N"/>
    <property type="match status" value="1"/>
</dbReference>
<comment type="function">
    <text evidence="12">Cell wall formation.</text>
</comment>
<evidence type="ECO:0000256" key="7">
    <source>
        <dbReference type="ARBA" id="ARBA00022842"/>
    </source>
</evidence>
<dbReference type="Pfam" id="PF07478">
    <property type="entry name" value="Dala_Dala_lig_C"/>
    <property type="match status" value="1"/>
</dbReference>
<dbReference type="InterPro" id="IPR011127">
    <property type="entry name" value="Dala_Dala_lig_N"/>
</dbReference>
<sequence>MKKKVAILFGGASSEYLVSLVSASAVIANINTEKYELILIGITKKGEWLRYNGPIHKIEEDTWYDDDHCLPVLISPSKKMQGIIEIYKNTIKKVEVDVIFPVLHGKNGEDGTMQGLLELSGIPFIGCKTLSSAICMDKDIAHSLAQAKGVKIPGFVTLRSYDDLSTKVKEAEKLGYPLFVKPAKAGSSFGITKANTSEGLIKGIEEGFKHDDKVVVEEHIEGFEVGCAILGTEQLIVGAVDEIELSQGFFDFTEKYTLQSSKIHVPARISKENEEKIKNVAKHLYRILECTGFARVDMFLTPQGEIVFNEINTIPGFTAHSRYPNMLKEIGISYSELIDTLIELV</sequence>
<comment type="cofactor">
    <cofactor evidence="15">
        <name>Mg(2+)</name>
        <dbReference type="ChEBI" id="CHEBI:18420"/>
    </cofactor>
    <cofactor evidence="15">
        <name>Mn(2+)</name>
        <dbReference type="ChEBI" id="CHEBI:29035"/>
    </cofactor>
    <text evidence="15">Binds 2 magnesium or manganese ions per subunit.</text>
</comment>
<dbReference type="PROSITE" id="PS50975">
    <property type="entry name" value="ATP_GRASP"/>
    <property type="match status" value="1"/>
</dbReference>
<comment type="cofactor">
    <cofactor evidence="1">
        <name>Mn(2+)</name>
        <dbReference type="ChEBI" id="CHEBI:29035"/>
    </cofactor>
</comment>
<keyword evidence="9 12" id="KW-0573">Peptidoglycan synthesis</keyword>
<feature type="domain" description="ATP-grasp" evidence="17">
    <location>
        <begin position="142"/>
        <end position="343"/>
    </location>
</feature>
<keyword evidence="8 12" id="KW-0133">Cell shape</keyword>
<dbReference type="AlphaFoldDB" id="A0A4R1MZL0"/>